<organism evidence="2 3">
    <name type="scientific">Mycolicibacterium obuense</name>
    <dbReference type="NCBI Taxonomy" id="1807"/>
    <lineage>
        <taxon>Bacteria</taxon>
        <taxon>Bacillati</taxon>
        <taxon>Actinomycetota</taxon>
        <taxon>Actinomycetes</taxon>
        <taxon>Mycobacteriales</taxon>
        <taxon>Mycobacteriaceae</taxon>
        <taxon>Mycolicibacterium</taxon>
    </lineage>
</organism>
<evidence type="ECO:0000313" key="3">
    <source>
        <dbReference type="Proteomes" id="UP000036313"/>
    </source>
</evidence>
<dbReference type="Pfam" id="PF14247">
    <property type="entry name" value="DUF4344"/>
    <property type="match status" value="1"/>
</dbReference>
<evidence type="ECO:0000313" key="2">
    <source>
        <dbReference type="EMBL" id="KMO69173.1"/>
    </source>
</evidence>
<sequence length="290" mass="30402" precursor="true">MRVWGIVVLTVGLVAGCSSSPAPSPSSAPPAAKASGAPQDPQANGEAEGAEGAPGDGTMIVTYEDATTPDAAAGRALLQDNTVLDDLAADINESLYLPHDITLRGAQCDEPNAFWDAGADSITLCYEDADSAKKVFTALGDPDPTAAAVNSEYATFYHEVGHMAISIYDLPITGREEDVADQLAAFVLLQPGDDGKPDPESVKAVKDFASTFEASGAEREQLGAADFADVHSLDETRMFNLQCWIYGADPEAGADLVTSGQLPEGRADGCADEWNQLDNAWSTLLDPHLK</sequence>
<dbReference type="PROSITE" id="PS51257">
    <property type="entry name" value="PROKAR_LIPOPROTEIN"/>
    <property type="match status" value="1"/>
</dbReference>
<name>A0A0J6VI92_9MYCO</name>
<feature type="compositionally biased region" description="Low complexity" evidence="1">
    <location>
        <begin position="29"/>
        <end position="38"/>
    </location>
</feature>
<protein>
    <submittedName>
        <fullName evidence="2">Uncharacterized protein</fullName>
    </submittedName>
</protein>
<evidence type="ECO:0000256" key="1">
    <source>
        <dbReference type="SAM" id="MobiDB-lite"/>
    </source>
</evidence>
<accession>A0A0J6VI92</accession>
<reference evidence="2 3" key="1">
    <citation type="journal article" date="2015" name="Genome Biol. Evol.">
        <title>Characterization of Three Mycobacterium spp. with Potential Use in Bioremediation by Genome Sequencing and Comparative Genomics.</title>
        <authorList>
            <person name="Das S."/>
            <person name="Pettersson B.M."/>
            <person name="Behra P.R."/>
            <person name="Ramesh M."/>
            <person name="Dasgupta S."/>
            <person name="Bhattacharya A."/>
            <person name="Kirsebom L.A."/>
        </authorList>
    </citation>
    <scope>NUCLEOTIDE SEQUENCE [LARGE SCALE GENOMIC DNA]</scope>
    <source>
        <strain evidence="2 3">DSM 44075</strain>
    </source>
</reference>
<dbReference type="AlphaFoldDB" id="A0A0J6VI92"/>
<comment type="caution">
    <text evidence="2">The sequence shown here is derived from an EMBL/GenBank/DDBJ whole genome shotgun (WGS) entry which is preliminary data.</text>
</comment>
<dbReference type="EMBL" id="JYNU01000057">
    <property type="protein sequence ID" value="KMO69173.1"/>
    <property type="molecule type" value="Genomic_DNA"/>
</dbReference>
<dbReference type="InterPro" id="IPR025644">
    <property type="entry name" value="DUF4344"/>
</dbReference>
<proteinExistence type="predicted"/>
<dbReference type="RefSeq" id="WP_048424761.1">
    <property type="nucleotide sequence ID" value="NZ_JYNU01000057.1"/>
</dbReference>
<dbReference type="PATRIC" id="fig|1807.14.peg.4630"/>
<feature type="region of interest" description="Disordered" evidence="1">
    <location>
        <begin position="18"/>
        <end position="59"/>
    </location>
</feature>
<dbReference type="Proteomes" id="UP000036313">
    <property type="component" value="Unassembled WGS sequence"/>
</dbReference>
<gene>
    <name evidence="2" type="ORF">MOBUDSM44075_04597</name>
</gene>